<dbReference type="Pfam" id="PF00361">
    <property type="entry name" value="Proton_antipo_M"/>
    <property type="match status" value="1"/>
</dbReference>
<evidence type="ECO:0000256" key="15">
    <source>
        <dbReference type="ARBA" id="ARBA00023136"/>
    </source>
</evidence>
<feature type="transmembrane region" description="Helical" evidence="17">
    <location>
        <begin position="325"/>
        <end position="345"/>
    </location>
</feature>
<dbReference type="InterPro" id="IPR003917">
    <property type="entry name" value="NADH_UbQ_OxRdtase_chain2"/>
</dbReference>
<evidence type="ECO:0000256" key="8">
    <source>
        <dbReference type="ARBA" id="ARBA00022792"/>
    </source>
</evidence>
<dbReference type="GO" id="GO:0006120">
    <property type="term" value="P:mitochondrial electron transport, NADH to ubiquinone"/>
    <property type="evidence" value="ECO:0007669"/>
    <property type="project" value="InterPro"/>
</dbReference>
<keyword evidence="14 17" id="KW-0496">Mitochondrion</keyword>
<evidence type="ECO:0000256" key="3">
    <source>
        <dbReference type="ARBA" id="ARBA00012944"/>
    </source>
</evidence>
<keyword evidence="13 17" id="KW-0830">Ubiquinone</keyword>
<dbReference type="PANTHER" id="PTHR46552">
    <property type="entry name" value="NADH-UBIQUINONE OXIDOREDUCTASE CHAIN 2"/>
    <property type="match status" value="1"/>
</dbReference>
<keyword evidence="7 17" id="KW-0812">Transmembrane</keyword>
<evidence type="ECO:0000256" key="12">
    <source>
        <dbReference type="ARBA" id="ARBA00023027"/>
    </source>
</evidence>
<dbReference type="GO" id="GO:0005743">
    <property type="term" value="C:mitochondrial inner membrane"/>
    <property type="evidence" value="ECO:0007669"/>
    <property type="project" value="UniProtKB-SubCell"/>
</dbReference>
<geneLocation type="mitochondrion" evidence="19"/>
<keyword evidence="6 17" id="KW-0679">Respiratory chain</keyword>
<evidence type="ECO:0000256" key="7">
    <source>
        <dbReference type="ARBA" id="ARBA00022692"/>
    </source>
</evidence>
<keyword evidence="8 17" id="KW-0999">Mitochondrion inner membrane</keyword>
<protein>
    <recommendedName>
        <fullName evidence="4 17">NADH-ubiquinone oxidoreductase chain 2</fullName>
        <ecNumber evidence="3 17">7.1.1.2</ecNumber>
    </recommendedName>
</protein>
<sequence length="351" mass="40602">MLGMLFNYLFWIMMILGTIFSISSLHWLGMWVGLELNLIGFLPILVYGKNMSMSESGTKYFIVQAMGSSFLMFGSLILFSFTFSWEILNMLNFEYFLSSIIFLMSGLFMKIGMFPFHFWFPSVMSGLSWLSCLLLVTWQKVAPIFLISVLMEIVNVMWLLLTICVLSSGSALIGGFGGVNQSQIRGLLAYSSIGHMGWIIFSLCESCYNMKIYFSIYIVISLCLFIVLWYNNIIFMLGMNNFIKHLFIDFSIILLFLSLGGLPPLLGFVAKLNVFISIFDLYMYWFILLLILGSVMSLFYYLSLLFVFFVNIFNKVIYKEIFKKYNVISLILFVNFLGGLIMFMFDFFEFI</sequence>
<evidence type="ECO:0000256" key="6">
    <source>
        <dbReference type="ARBA" id="ARBA00022660"/>
    </source>
</evidence>
<evidence type="ECO:0000256" key="14">
    <source>
        <dbReference type="ARBA" id="ARBA00023128"/>
    </source>
</evidence>
<keyword evidence="5" id="KW-0813">Transport</keyword>
<dbReference type="EC" id="7.1.1.2" evidence="3 17"/>
<dbReference type="CTD" id="4536"/>
<dbReference type="PANTHER" id="PTHR46552:SF1">
    <property type="entry name" value="NADH-UBIQUINONE OXIDOREDUCTASE CHAIN 2"/>
    <property type="match status" value="1"/>
</dbReference>
<evidence type="ECO:0000256" key="2">
    <source>
        <dbReference type="ARBA" id="ARBA00007012"/>
    </source>
</evidence>
<comment type="similarity">
    <text evidence="2 17">Belongs to the complex I subunit 2 family.</text>
</comment>
<keyword evidence="12 17" id="KW-0520">NAD</keyword>
<evidence type="ECO:0000313" key="19">
    <source>
        <dbReference type="EMBL" id="AOY40901.1"/>
    </source>
</evidence>
<comment type="subcellular location">
    <subcellularLocation>
        <location evidence="1 17">Mitochondrion inner membrane</location>
        <topology evidence="1 17">Multi-pass membrane protein</topology>
    </subcellularLocation>
</comment>
<dbReference type="RefSeq" id="YP_009317874.1">
    <property type="nucleotide sequence ID" value="NC_031850.1"/>
</dbReference>
<dbReference type="AlphaFoldDB" id="A0A1D9CQU0"/>
<name>A0A1D9CQU0_9CAEN</name>
<feature type="transmembrane region" description="Helical" evidence="17">
    <location>
        <begin position="95"/>
        <end position="120"/>
    </location>
</feature>
<comment type="catalytic activity">
    <reaction evidence="16 17">
        <text>a ubiquinone + NADH + 5 H(+)(in) = a ubiquinol + NAD(+) + 4 H(+)(out)</text>
        <dbReference type="Rhea" id="RHEA:29091"/>
        <dbReference type="Rhea" id="RHEA-COMP:9565"/>
        <dbReference type="Rhea" id="RHEA-COMP:9566"/>
        <dbReference type="ChEBI" id="CHEBI:15378"/>
        <dbReference type="ChEBI" id="CHEBI:16389"/>
        <dbReference type="ChEBI" id="CHEBI:17976"/>
        <dbReference type="ChEBI" id="CHEBI:57540"/>
        <dbReference type="ChEBI" id="CHEBI:57945"/>
        <dbReference type="EC" id="7.1.1.2"/>
    </reaction>
</comment>
<dbReference type="InterPro" id="IPR050175">
    <property type="entry name" value="Complex_I_Subunit_2"/>
</dbReference>
<keyword evidence="9 17" id="KW-1278">Translocase</keyword>
<feature type="domain" description="NADH:quinone oxidoreductase/Mrp antiporter transmembrane" evidence="18">
    <location>
        <begin position="24"/>
        <end position="297"/>
    </location>
</feature>
<comment type="function">
    <text evidence="17">Core subunit of the mitochondrial membrane respiratory chain NADH dehydrogenase (Complex I) which catalyzes electron transfer from NADH through the respiratory chain, using ubiquinone as an electron acceptor. Essential for the catalytic activity and assembly of complex I.</text>
</comment>
<evidence type="ECO:0000256" key="11">
    <source>
        <dbReference type="ARBA" id="ARBA00022989"/>
    </source>
</evidence>
<organism evidence="19">
    <name type="scientific">Sinotaia quadrata</name>
    <dbReference type="NCBI Taxonomy" id="200191"/>
    <lineage>
        <taxon>Eukaryota</taxon>
        <taxon>Metazoa</taxon>
        <taxon>Spiralia</taxon>
        <taxon>Lophotrochozoa</taxon>
        <taxon>Mollusca</taxon>
        <taxon>Gastropoda</taxon>
        <taxon>Caenogastropoda</taxon>
        <taxon>Architaenioglossa</taxon>
        <taxon>Viviparoidea</taxon>
        <taxon>Viviparidae</taxon>
        <taxon>Sinotaia</taxon>
    </lineage>
</organism>
<accession>A0A1D9CQU0</accession>
<dbReference type="GO" id="GO:0008137">
    <property type="term" value="F:NADH dehydrogenase (ubiquinone) activity"/>
    <property type="evidence" value="ECO:0007669"/>
    <property type="project" value="UniProtKB-EC"/>
</dbReference>
<evidence type="ECO:0000256" key="1">
    <source>
        <dbReference type="ARBA" id="ARBA00004448"/>
    </source>
</evidence>
<feature type="transmembrane region" description="Helical" evidence="17">
    <location>
        <begin position="156"/>
        <end position="175"/>
    </location>
</feature>
<dbReference type="InterPro" id="IPR001750">
    <property type="entry name" value="ND/Mrp_TM"/>
</dbReference>
<dbReference type="EMBL" id="KX688548">
    <property type="protein sequence ID" value="AOY40901.1"/>
    <property type="molecule type" value="Genomic_DNA"/>
</dbReference>
<dbReference type="PRINTS" id="PR01436">
    <property type="entry name" value="NADHDHGNASE2"/>
</dbReference>
<proteinExistence type="inferred from homology"/>
<evidence type="ECO:0000256" key="10">
    <source>
        <dbReference type="ARBA" id="ARBA00022982"/>
    </source>
</evidence>
<feature type="transmembrane region" description="Helical" evidence="17">
    <location>
        <begin position="60"/>
        <end position="83"/>
    </location>
</feature>
<evidence type="ECO:0000256" key="5">
    <source>
        <dbReference type="ARBA" id="ARBA00022448"/>
    </source>
</evidence>
<evidence type="ECO:0000256" key="16">
    <source>
        <dbReference type="ARBA" id="ARBA00049551"/>
    </source>
</evidence>
<keyword evidence="15 17" id="KW-0472">Membrane</keyword>
<feature type="transmembrane region" description="Helical" evidence="17">
    <location>
        <begin position="214"/>
        <end position="234"/>
    </location>
</feature>
<evidence type="ECO:0000256" key="4">
    <source>
        <dbReference type="ARBA" id="ARBA00021008"/>
    </source>
</evidence>
<keyword evidence="11 17" id="KW-1133">Transmembrane helix</keyword>
<feature type="transmembrane region" description="Helical" evidence="17">
    <location>
        <begin position="187"/>
        <end position="208"/>
    </location>
</feature>
<dbReference type="GeneID" id="30219333"/>
<evidence type="ECO:0000259" key="18">
    <source>
        <dbReference type="Pfam" id="PF00361"/>
    </source>
</evidence>
<keyword evidence="10 17" id="KW-0249">Electron transport</keyword>
<feature type="transmembrane region" description="Helical" evidence="17">
    <location>
        <begin position="28"/>
        <end position="48"/>
    </location>
</feature>
<feature type="transmembrane region" description="Helical" evidence="17">
    <location>
        <begin position="5"/>
        <end position="22"/>
    </location>
</feature>
<evidence type="ECO:0000256" key="9">
    <source>
        <dbReference type="ARBA" id="ARBA00022967"/>
    </source>
</evidence>
<reference evidence="19" key="1">
    <citation type="submission" date="2016-08" db="EMBL/GenBank/DDBJ databases">
        <title>Bellamya quadrata mitochondrion, complete genome.</title>
        <authorList>
            <person name="Mu X."/>
            <person name="Hu Y."/>
            <person name="Luo D."/>
            <person name="Gu D."/>
            <person name="Xu M."/>
            <person name="Yang Y."/>
            <person name="Luo J."/>
        </authorList>
    </citation>
    <scope>NUCLEOTIDE SEQUENCE</scope>
</reference>
<feature type="transmembrane region" description="Helical" evidence="17">
    <location>
        <begin position="282"/>
        <end position="313"/>
    </location>
</feature>
<evidence type="ECO:0000256" key="13">
    <source>
        <dbReference type="ARBA" id="ARBA00023075"/>
    </source>
</evidence>
<feature type="transmembrane region" description="Helical" evidence="17">
    <location>
        <begin position="127"/>
        <end position="150"/>
    </location>
</feature>
<evidence type="ECO:0000256" key="17">
    <source>
        <dbReference type="RuleBase" id="RU003403"/>
    </source>
</evidence>
<feature type="transmembrane region" description="Helical" evidence="17">
    <location>
        <begin position="246"/>
        <end position="270"/>
    </location>
</feature>
<gene>
    <name evidence="19" type="primary">ND2</name>
</gene>